<evidence type="ECO:0000313" key="2">
    <source>
        <dbReference type="Proteomes" id="UP000594638"/>
    </source>
</evidence>
<dbReference type="AlphaFoldDB" id="A0A8S0SNM7"/>
<comment type="caution">
    <text evidence="1">The sequence shown here is derived from an EMBL/GenBank/DDBJ whole genome shotgun (WGS) entry which is preliminary data.</text>
</comment>
<dbReference type="Gramene" id="OE9A027149T1">
    <property type="protein sequence ID" value="OE9A027149C1"/>
    <property type="gene ID" value="OE9A027149"/>
</dbReference>
<gene>
    <name evidence="1" type="ORF">OLEA9_A027149</name>
</gene>
<keyword evidence="2" id="KW-1185">Reference proteome</keyword>
<name>A0A8S0SNM7_OLEEU</name>
<sequence length="167" mass="18851">MKLQIIYEDIDGPSTGPNASRFISEIGSRVQIFAPLQKIFEKDMIEYEKSPIYDKVEKEMIDMQTTQEAHIEGEENESQGVQLTVNEIVTRVLGTTSCNYRDLERGPKVSRAISRANTTQRDNTKLRQVVHNLQSQNEPILISLEEIMPSANARIGSPRVPTTHPSP</sequence>
<proteinExistence type="predicted"/>
<reference evidence="1 2" key="1">
    <citation type="submission" date="2019-12" db="EMBL/GenBank/DDBJ databases">
        <authorList>
            <person name="Alioto T."/>
            <person name="Alioto T."/>
            <person name="Gomez Garrido J."/>
        </authorList>
    </citation>
    <scope>NUCLEOTIDE SEQUENCE [LARGE SCALE GENOMIC DNA]</scope>
</reference>
<dbReference type="EMBL" id="CACTIH010005476">
    <property type="protein sequence ID" value="CAA2994584.1"/>
    <property type="molecule type" value="Genomic_DNA"/>
</dbReference>
<dbReference type="Proteomes" id="UP000594638">
    <property type="component" value="Unassembled WGS sequence"/>
</dbReference>
<dbReference type="OrthoDB" id="879713at2759"/>
<evidence type="ECO:0000313" key="1">
    <source>
        <dbReference type="EMBL" id="CAA2994584.1"/>
    </source>
</evidence>
<organism evidence="1 2">
    <name type="scientific">Olea europaea subsp. europaea</name>
    <dbReference type="NCBI Taxonomy" id="158383"/>
    <lineage>
        <taxon>Eukaryota</taxon>
        <taxon>Viridiplantae</taxon>
        <taxon>Streptophyta</taxon>
        <taxon>Embryophyta</taxon>
        <taxon>Tracheophyta</taxon>
        <taxon>Spermatophyta</taxon>
        <taxon>Magnoliopsida</taxon>
        <taxon>eudicotyledons</taxon>
        <taxon>Gunneridae</taxon>
        <taxon>Pentapetalae</taxon>
        <taxon>asterids</taxon>
        <taxon>lamiids</taxon>
        <taxon>Lamiales</taxon>
        <taxon>Oleaceae</taxon>
        <taxon>Oleeae</taxon>
        <taxon>Olea</taxon>
    </lineage>
</organism>
<accession>A0A8S0SNM7</accession>
<protein>
    <submittedName>
        <fullName evidence="1">Uncharacterized protein</fullName>
    </submittedName>
</protein>